<reference evidence="5" key="2">
    <citation type="submission" date="2016-06" db="UniProtKB">
        <authorList>
            <consortium name="WormBaseParasite"/>
        </authorList>
    </citation>
    <scope>IDENTIFICATION</scope>
</reference>
<dbReference type="AlphaFoldDB" id="A0A183BPW6"/>
<evidence type="ECO:0000256" key="1">
    <source>
        <dbReference type="ARBA" id="ARBA00005913"/>
    </source>
</evidence>
<keyword evidence="4" id="KW-1185">Reference proteome</keyword>
<dbReference type="Pfam" id="PF10241">
    <property type="entry name" value="KxDL"/>
    <property type="match status" value="1"/>
</dbReference>
<evidence type="ECO:0000313" key="4">
    <source>
        <dbReference type="Proteomes" id="UP000050741"/>
    </source>
</evidence>
<comment type="similarity">
    <text evidence="1">Belongs to the KXD1 family.</text>
</comment>
<proteinExistence type="inferred from homology"/>
<evidence type="ECO:0000259" key="3">
    <source>
        <dbReference type="Pfam" id="PF10241"/>
    </source>
</evidence>
<accession>A0A183BPW6</accession>
<dbReference type="WBParaSite" id="GPLIN_000265200">
    <property type="protein sequence ID" value="GPLIN_000265200"/>
    <property type="gene ID" value="GPLIN_000265200"/>
</dbReference>
<feature type="region of interest" description="Disordered" evidence="2">
    <location>
        <begin position="63"/>
        <end position="86"/>
    </location>
</feature>
<dbReference type="InterPro" id="IPR019371">
    <property type="entry name" value="KxDL_dom"/>
</dbReference>
<name>A0A183BPW6_GLOPA</name>
<evidence type="ECO:0000256" key="2">
    <source>
        <dbReference type="SAM" id="MobiDB-lite"/>
    </source>
</evidence>
<feature type="domain" description="KxDL" evidence="3">
    <location>
        <begin position="9"/>
        <end position="64"/>
    </location>
</feature>
<evidence type="ECO:0000313" key="5">
    <source>
        <dbReference type="WBParaSite" id="GPLIN_000265200"/>
    </source>
</evidence>
<organism evidence="4 5">
    <name type="scientific">Globodera pallida</name>
    <name type="common">Potato cyst nematode worm</name>
    <name type="synonym">Heterodera pallida</name>
    <dbReference type="NCBI Taxonomy" id="36090"/>
    <lineage>
        <taxon>Eukaryota</taxon>
        <taxon>Metazoa</taxon>
        <taxon>Ecdysozoa</taxon>
        <taxon>Nematoda</taxon>
        <taxon>Chromadorea</taxon>
        <taxon>Rhabditida</taxon>
        <taxon>Tylenchina</taxon>
        <taxon>Tylenchomorpha</taxon>
        <taxon>Tylenchoidea</taxon>
        <taxon>Heteroderidae</taxon>
        <taxon>Heteroderinae</taxon>
        <taxon>Globodera</taxon>
    </lineage>
</organism>
<protein>
    <submittedName>
        <fullName evidence="5">KxDL domain-containing protein</fullName>
    </submittedName>
</protein>
<reference evidence="4" key="1">
    <citation type="submission" date="2014-05" db="EMBL/GenBank/DDBJ databases">
        <title>The genome and life-stage specific transcriptomes of Globodera pallida elucidate key aspects of plant parasitism by a cyst nematode.</title>
        <authorList>
            <person name="Cotton J.A."/>
            <person name="Lilley C.J."/>
            <person name="Jones L.M."/>
            <person name="Kikuchi T."/>
            <person name="Reid A.J."/>
            <person name="Thorpe P."/>
            <person name="Tsai I.J."/>
            <person name="Beasley H."/>
            <person name="Blok V."/>
            <person name="Cock P.J.A."/>
            <person name="Van den Akker S.E."/>
            <person name="Holroyd N."/>
            <person name="Hunt M."/>
            <person name="Mantelin S."/>
            <person name="Naghra H."/>
            <person name="Pain A."/>
            <person name="Palomares-Rius J.E."/>
            <person name="Zarowiecki M."/>
            <person name="Berriman M."/>
            <person name="Jones J.T."/>
            <person name="Urwin P.E."/>
        </authorList>
    </citation>
    <scope>NUCLEOTIDE SEQUENCE [LARGE SCALE GENOMIC DNA]</scope>
    <source>
        <strain evidence="4">Lindley</strain>
    </source>
</reference>
<dbReference type="Proteomes" id="UP000050741">
    <property type="component" value="Unassembled WGS sequence"/>
</dbReference>
<sequence length="86" mass="9516">MALSVGVMEISKYSELEQKRLERARRDFAVGGEKICQAKSDLDSISRRIGAFKQTLASSYPTEFSTAQSHSDSLRQQNSSGVSDNK</sequence>